<sequence length="643" mass="70747">MYTSRTLLSNLASCLSLAAVVASLPTNGQDFSISKRNATIEQSVFYDIGGTELEEKIAKLKAEGYQPTSLSVHGSPTDAKYAGIWTKENGNAYETILGANETTYNAWLDQWRASGYVSTHVSATGSDSDAVFAGVVQEMPSVSNWVQACGLAFYYDYFNATMNVPMIIKGVSMYGSPSKRQYCILGHEDTVNYQQTISYQTQWFTEDYKIREAAETSKPHWRPVYIDVSEDQLHTPIFDDSSIGEWVALTDLTSSQLDTEISAQRAKNLHPVHIAGGGDAEAKYAVIFVERTAPLEREWHTTGTVTGFRDNAEVSNALDQVMQTFMKRNSIRQAQVAASVDGKVVASRAFTWAESDRAVAQPSDKFMLASVSKMFTHAATNHLVSTGLLNLTTLVYPLLGYSKPADERALDITVQHLLDHTAGYDRTKTPDLGFIFRDVAKSLNQATPATLRQVIEHVVAQPLDFTPGEDLVYSNYGTMLLSYVVTNLTGETYASFLEKYVDFGADVEVWSTAADTHKSDSIVQETKFVAASALTPLSDDQVSQAFGGDGSIKEEVIGSFGMKGSAETISRFIGTNAVYGIGGREPYSYRDGSIAGARTFAQSLPQLDWALTLNSREYLNERAWEDLIFTDVQGVWNRFSLAE</sequence>
<reference evidence="1" key="1">
    <citation type="submission" date="2022-11" db="EMBL/GenBank/DDBJ databases">
        <title>Genome Sequence of Boeremia exigua.</title>
        <authorList>
            <person name="Buettner E."/>
        </authorList>
    </citation>
    <scope>NUCLEOTIDE SEQUENCE</scope>
    <source>
        <strain evidence="1">CU02</strain>
    </source>
</reference>
<organism evidence="1 2">
    <name type="scientific">Boeremia exigua</name>
    <dbReference type="NCBI Taxonomy" id="749465"/>
    <lineage>
        <taxon>Eukaryota</taxon>
        <taxon>Fungi</taxon>
        <taxon>Dikarya</taxon>
        <taxon>Ascomycota</taxon>
        <taxon>Pezizomycotina</taxon>
        <taxon>Dothideomycetes</taxon>
        <taxon>Pleosporomycetidae</taxon>
        <taxon>Pleosporales</taxon>
        <taxon>Pleosporineae</taxon>
        <taxon>Didymellaceae</taxon>
        <taxon>Boeremia</taxon>
    </lineage>
</organism>
<evidence type="ECO:0000313" key="1">
    <source>
        <dbReference type="EMBL" id="KAJ8111644.1"/>
    </source>
</evidence>
<name>A0ACC2I8X4_9PLEO</name>
<dbReference type="EMBL" id="JAPHNI010000387">
    <property type="protein sequence ID" value="KAJ8111644.1"/>
    <property type="molecule type" value="Genomic_DNA"/>
</dbReference>
<accession>A0ACC2I8X4</accession>
<dbReference type="Proteomes" id="UP001153331">
    <property type="component" value="Unassembled WGS sequence"/>
</dbReference>
<keyword evidence="2" id="KW-1185">Reference proteome</keyword>
<protein>
    <submittedName>
        <fullName evidence="1">Uncharacterized protein</fullName>
    </submittedName>
</protein>
<evidence type="ECO:0000313" key="2">
    <source>
        <dbReference type="Proteomes" id="UP001153331"/>
    </source>
</evidence>
<proteinExistence type="predicted"/>
<comment type="caution">
    <text evidence="1">The sequence shown here is derived from an EMBL/GenBank/DDBJ whole genome shotgun (WGS) entry which is preliminary data.</text>
</comment>
<gene>
    <name evidence="1" type="ORF">OPT61_g5810</name>
</gene>